<protein>
    <submittedName>
        <fullName evidence="4">Arylsulfatase</fullName>
        <ecNumber evidence="4">3.1.6.1</ecNumber>
    </submittedName>
</protein>
<dbReference type="PANTHER" id="PTHR45953">
    <property type="entry name" value="IDURONATE 2-SULFATASE"/>
    <property type="match status" value="1"/>
</dbReference>
<dbReference type="Proteomes" id="UP000325286">
    <property type="component" value="Chromosome"/>
</dbReference>
<dbReference type="AlphaFoldDB" id="A0A5B9QZ84"/>
<feature type="domain" description="Sulfatase N-terminal" evidence="3">
    <location>
        <begin position="29"/>
        <end position="221"/>
    </location>
</feature>
<keyword evidence="2 4" id="KW-0378">Hydrolase</keyword>
<dbReference type="InterPro" id="IPR017850">
    <property type="entry name" value="Alkaline_phosphatase_core_sf"/>
</dbReference>
<evidence type="ECO:0000256" key="1">
    <source>
        <dbReference type="ARBA" id="ARBA00022723"/>
    </source>
</evidence>
<organism evidence="4 5">
    <name type="scientific">Roseimaritima ulvae</name>
    <dbReference type="NCBI Taxonomy" id="980254"/>
    <lineage>
        <taxon>Bacteria</taxon>
        <taxon>Pseudomonadati</taxon>
        <taxon>Planctomycetota</taxon>
        <taxon>Planctomycetia</taxon>
        <taxon>Pirellulales</taxon>
        <taxon>Pirellulaceae</taxon>
        <taxon>Roseimaritima</taxon>
    </lineage>
</organism>
<dbReference type="InterPro" id="IPR000917">
    <property type="entry name" value="Sulfatase_N"/>
</dbReference>
<reference evidence="4 5" key="1">
    <citation type="submission" date="2019-08" db="EMBL/GenBank/DDBJ databases">
        <title>Deep-cultivation of Planctomycetes and their phenomic and genomic characterization uncovers novel biology.</title>
        <authorList>
            <person name="Wiegand S."/>
            <person name="Jogler M."/>
            <person name="Boedeker C."/>
            <person name="Pinto D."/>
            <person name="Vollmers J."/>
            <person name="Rivas-Marin E."/>
            <person name="Kohn T."/>
            <person name="Peeters S.H."/>
            <person name="Heuer A."/>
            <person name="Rast P."/>
            <person name="Oberbeckmann S."/>
            <person name="Bunk B."/>
            <person name="Jeske O."/>
            <person name="Meyerdierks A."/>
            <person name="Storesund J.E."/>
            <person name="Kallscheuer N."/>
            <person name="Luecker S."/>
            <person name="Lage O.M."/>
            <person name="Pohl T."/>
            <person name="Merkel B.J."/>
            <person name="Hornburger P."/>
            <person name="Mueller R.-W."/>
            <person name="Bruemmer F."/>
            <person name="Labrenz M."/>
            <person name="Spormann A.M."/>
            <person name="Op den Camp H."/>
            <person name="Overmann J."/>
            <person name="Amann R."/>
            <person name="Jetten M.S.M."/>
            <person name="Mascher T."/>
            <person name="Medema M.H."/>
            <person name="Devos D.P."/>
            <person name="Kaster A.-K."/>
            <person name="Ovreas L."/>
            <person name="Rohde M."/>
            <person name="Galperin M.Y."/>
            <person name="Jogler C."/>
        </authorList>
    </citation>
    <scope>NUCLEOTIDE SEQUENCE [LARGE SCALE GENOMIC DNA]</scope>
    <source>
        <strain evidence="4 5">UC8</strain>
    </source>
</reference>
<evidence type="ECO:0000256" key="2">
    <source>
        <dbReference type="ARBA" id="ARBA00022801"/>
    </source>
</evidence>
<gene>
    <name evidence="4" type="ORF">UC8_52350</name>
</gene>
<proteinExistence type="predicted"/>
<accession>A0A5B9QZ84</accession>
<evidence type="ECO:0000259" key="3">
    <source>
        <dbReference type="Pfam" id="PF00884"/>
    </source>
</evidence>
<dbReference type="EMBL" id="CP042914">
    <property type="protein sequence ID" value="QEG43190.1"/>
    <property type="molecule type" value="Genomic_DNA"/>
</dbReference>
<dbReference type="SUPFAM" id="SSF53649">
    <property type="entry name" value="Alkaline phosphatase-like"/>
    <property type="match status" value="1"/>
</dbReference>
<evidence type="ECO:0000313" key="4">
    <source>
        <dbReference type="EMBL" id="QEG43190.1"/>
    </source>
</evidence>
<dbReference type="Pfam" id="PF00884">
    <property type="entry name" value="Sulfatase"/>
    <property type="match status" value="1"/>
</dbReference>
<keyword evidence="1" id="KW-0479">Metal-binding</keyword>
<dbReference type="PANTHER" id="PTHR45953:SF1">
    <property type="entry name" value="IDURONATE 2-SULFATASE"/>
    <property type="match status" value="1"/>
</dbReference>
<name>A0A5B9QZ84_9BACT</name>
<dbReference type="Gene3D" id="3.40.720.10">
    <property type="entry name" value="Alkaline Phosphatase, subunit A"/>
    <property type="match status" value="1"/>
</dbReference>
<dbReference type="GO" id="GO:0046872">
    <property type="term" value="F:metal ion binding"/>
    <property type="evidence" value="ECO:0007669"/>
    <property type="project" value="UniProtKB-KW"/>
</dbReference>
<keyword evidence="5" id="KW-1185">Reference proteome</keyword>
<sequence length="322" mass="36392">MKPNQVDAHGRPVTGYTGWIFQSNDGKEKYPERGVGLTGDISEKFADASIELIEQLREKPFFIHVNFTAPHDPLLIPPGFKNAYDPATIPLPMNYRPSHPFDHGNQNSRDESLLPLPRTEKDVREDLAVYYAVISHLDQQVGRILMALDDSGERDNTIVIFTSDHGLAMGSHGLRGKQNMYEHTINVPMLISGPGVPKNQRFEAQMYLRDMYATVCDLVGIPVPDVPNTAGTRASIDGRSVVPVLRGDQDQVHKYVFGYFRDFQRMIRGERWKLIHYPQIDRYQLFDLVKEQEPPRHSPQAGLLATCRYGRGSRALPGQKNG</sequence>
<dbReference type="GO" id="GO:0004065">
    <property type="term" value="F:arylsulfatase activity"/>
    <property type="evidence" value="ECO:0007669"/>
    <property type="project" value="UniProtKB-EC"/>
</dbReference>
<evidence type="ECO:0000313" key="5">
    <source>
        <dbReference type="Proteomes" id="UP000325286"/>
    </source>
</evidence>
<dbReference type="EC" id="3.1.6.1" evidence="4"/>
<dbReference type="KEGG" id="rul:UC8_52350"/>
<dbReference type="GO" id="GO:0005737">
    <property type="term" value="C:cytoplasm"/>
    <property type="evidence" value="ECO:0007669"/>
    <property type="project" value="TreeGrafter"/>
</dbReference>